<dbReference type="GO" id="GO:0003700">
    <property type="term" value="F:DNA-binding transcription factor activity"/>
    <property type="evidence" value="ECO:0007669"/>
    <property type="project" value="TreeGrafter"/>
</dbReference>
<keyword evidence="8" id="KW-1185">Reference proteome</keyword>
<evidence type="ECO:0000313" key="7">
    <source>
        <dbReference type="EMBL" id="TWG00337.1"/>
    </source>
</evidence>
<feature type="compositionally biased region" description="Polar residues" evidence="5">
    <location>
        <begin position="1"/>
        <end position="14"/>
    </location>
</feature>
<evidence type="ECO:0000256" key="2">
    <source>
        <dbReference type="ARBA" id="ARBA00023125"/>
    </source>
</evidence>
<feature type="region of interest" description="Disordered" evidence="5">
    <location>
        <begin position="1"/>
        <end position="29"/>
    </location>
</feature>
<evidence type="ECO:0000313" key="8">
    <source>
        <dbReference type="Proteomes" id="UP000317940"/>
    </source>
</evidence>
<dbReference type="SUPFAM" id="SSF46689">
    <property type="entry name" value="Homeodomain-like"/>
    <property type="match status" value="1"/>
</dbReference>
<keyword evidence="3" id="KW-0804">Transcription</keyword>
<dbReference type="InterPro" id="IPR011075">
    <property type="entry name" value="TetR_C"/>
</dbReference>
<sequence length="221" mass="24176">MGTDRQATPSTDQLTVDPPCTAPRRGRPRSEAAELAIQHAVERLMAEGGTLGDLTIEGVAQAAGVGKATIYRRWPNKDAMLADMIDRLDEPAEPLPGTSVRDDLVAVLDYMRRRGLAKRSRWVLKMALEQMHTTPALKEAYFTRVIGRRRQQLLDLVRRGIANGELRADIDPALLAEMLSGAMLSRAVLYDDRPLDDPELAATIVDSLLEGLGGPVPSATR</sequence>
<dbReference type="PANTHER" id="PTHR30055">
    <property type="entry name" value="HTH-TYPE TRANSCRIPTIONAL REGULATOR RUTR"/>
    <property type="match status" value="1"/>
</dbReference>
<feature type="domain" description="HTH tetR-type" evidence="6">
    <location>
        <begin position="31"/>
        <end position="92"/>
    </location>
</feature>
<evidence type="ECO:0000259" key="6">
    <source>
        <dbReference type="PROSITE" id="PS50977"/>
    </source>
</evidence>
<protein>
    <submittedName>
        <fullName evidence="7">TetR family transcriptional regulator</fullName>
    </submittedName>
</protein>
<reference evidence="7 8" key="1">
    <citation type="submission" date="2019-06" db="EMBL/GenBank/DDBJ databases">
        <title>Sequencing the genomes of 1000 actinobacteria strains.</title>
        <authorList>
            <person name="Klenk H.-P."/>
        </authorList>
    </citation>
    <scope>NUCLEOTIDE SEQUENCE [LARGE SCALE GENOMIC DNA]</scope>
    <source>
        <strain evidence="7 8">DSM 44826</strain>
    </source>
</reference>
<dbReference type="Pfam" id="PF16859">
    <property type="entry name" value="TetR_C_11"/>
    <property type="match status" value="1"/>
</dbReference>
<dbReference type="Pfam" id="PF00440">
    <property type="entry name" value="TetR_N"/>
    <property type="match status" value="1"/>
</dbReference>
<dbReference type="RefSeq" id="WP_145906453.1">
    <property type="nucleotide sequence ID" value="NZ_BAAAMZ010000014.1"/>
</dbReference>
<comment type="caution">
    <text evidence="7">The sequence shown here is derived from an EMBL/GenBank/DDBJ whole genome shotgun (WGS) entry which is preliminary data.</text>
</comment>
<proteinExistence type="predicted"/>
<dbReference type="InterPro" id="IPR001647">
    <property type="entry name" value="HTH_TetR"/>
</dbReference>
<evidence type="ECO:0000256" key="3">
    <source>
        <dbReference type="ARBA" id="ARBA00023163"/>
    </source>
</evidence>
<dbReference type="Gene3D" id="1.10.357.10">
    <property type="entry name" value="Tetracycline Repressor, domain 2"/>
    <property type="match status" value="1"/>
</dbReference>
<evidence type="ECO:0000256" key="5">
    <source>
        <dbReference type="SAM" id="MobiDB-lite"/>
    </source>
</evidence>
<dbReference type="EMBL" id="VIWT01000001">
    <property type="protein sequence ID" value="TWG00337.1"/>
    <property type="molecule type" value="Genomic_DNA"/>
</dbReference>
<dbReference type="GO" id="GO:0000976">
    <property type="term" value="F:transcription cis-regulatory region binding"/>
    <property type="evidence" value="ECO:0007669"/>
    <property type="project" value="TreeGrafter"/>
</dbReference>
<dbReference type="SUPFAM" id="SSF48498">
    <property type="entry name" value="Tetracyclin repressor-like, C-terminal domain"/>
    <property type="match status" value="1"/>
</dbReference>
<evidence type="ECO:0000256" key="1">
    <source>
        <dbReference type="ARBA" id="ARBA00023015"/>
    </source>
</evidence>
<organism evidence="7 8">
    <name type="scientific">Kitasatospora viridis</name>
    <dbReference type="NCBI Taxonomy" id="281105"/>
    <lineage>
        <taxon>Bacteria</taxon>
        <taxon>Bacillati</taxon>
        <taxon>Actinomycetota</taxon>
        <taxon>Actinomycetes</taxon>
        <taxon>Kitasatosporales</taxon>
        <taxon>Streptomycetaceae</taxon>
        <taxon>Kitasatospora</taxon>
    </lineage>
</organism>
<keyword evidence="2 4" id="KW-0238">DNA-binding</keyword>
<dbReference type="Gene3D" id="1.10.10.60">
    <property type="entry name" value="Homeodomain-like"/>
    <property type="match status" value="1"/>
</dbReference>
<dbReference type="PANTHER" id="PTHR30055:SF148">
    <property type="entry name" value="TETR-FAMILY TRANSCRIPTIONAL REGULATOR"/>
    <property type="match status" value="1"/>
</dbReference>
<gene>
    <name evidence="7" type="ORF">FHX73_114212</name>
</gene>
<dbReference type="InterPro" id="IPR036271">
    <property type="entry name" value="Tet_transcr_reg_TetR-rel_C_sf"/>
</dbReference>
<accession>A0A561ULY0</accession>
<keyword evidence="1" id="KW-0805">Transcription regulation</keyword>
<dbReference type="OrthoDB" id="9796019at2"/>
<name>A0A561ULY0_9ACTN</name>
<feature type="DNA-binding region" description="H-T-H motif" evidence="4">
    <location>
        <begin position="55"/>
        <end position="74"/>
    </location>
</feature>
<dbReference type="PROSITE" id="PS50977">
    <property type="entry name" value="HTH_TETR_2"/>
    <property type="match status" value="1"/>
</dbReference>
<evidence type="ECO:0000256" key="4">
    <source>
        <dbReference type="PROSITE-ProRule" id="PRU00335"/>
    </source>
</evidence>
<dbReference type="Proteomes" id="UP000317940">
    <property type="component" value="Unassembled WGS sequence"/>
</dbReference>
<dbReference type="InterPro" id="IPR050109">
    <property type="entry name" value="HTH-type_TetR-like_transc_reg"/>
</dbReference>
<dbReference type="InterPro" id="IPR009057">
    <property type="entry name" value="Homeodomain-like_sf"/>
</dbReference>
<dbReference type="AlphaFoldDB" id="A0A561ULY0"/>